<name>A0A0F9UXN6_9ZZZZ</name>
<feature type="transmembrane region" description="Helical" evidence="1">
    <location>
        <begin position="105"/>
        <end position="126"/>
    </location>
</feature>
<reference evidence="2" key="1">
    <citation type="journal article" date="2015" name="Nature">
        <title>Complex archaea that bridge the gap between prokaryotes and eukaryotes.</title>
        <authorList>
            <person name="Spang A."/>
            <person name="Saw J.H."/>
            <person name="Jorgensen S.L."/>
            <person name="Zaremba-Niedzwiedzka K."/>
            <person name="Martijn J."/>
            <person name="Lind A.E."/>
            <person name="van Eijk R."/>
            <person name="Schleper C."/>
            <person name="Guy L."/>
            <person name="Ettema T.J."/>
        </authorList>
    </citation>
    <scope>NUCLEOTIDE SEQUENCE</scope>
</reference>
<proteinExistence type="predicted"/>
<sequence>MTPSKLQQVKHAMKNPPPERLAKVEYQSHFFQMVGITIVCIILIFKGFWWIIFAFIFGLGVSYSQGMSAYIKYNNIMALLKPQAIEDFEKDISPTRRRSKIINHVFGSSAKWTSLFVSVTIPLFLIKFSESRITFSLAYMLMIGLLYTLIYFFFFYSIAYPIYKKKIKINKK</sequence>
<protein>
    <submittedName>
        <fullName evidence="2">Uncharacterized protein</fullName>
    </submittedName>
</protein>
<evidence type="ECO:0000313" key="2">
    <source>
        <dbReference type="EMBL" id="KKN65966.1"/>
    </source>
</evidence>
<keyword evidence="1" id="KW-1133">Transmembrane helix</keyword>
<gene>
    <name evidence="2" type="ORF">LCGC14_0476690</name>
</gene>
<comment type="caution">
    <text evidence="2">The sequence shown here is derived from an EMBL/GenBank/DDBJ whole genome shotgun (WGS) entry which is preliminary data.</text>
</comment>
<dbReference type="AlphaFoldDB" id="A0A0F9UXN6"/>
<dbReference type="EMBL" id="LAZR01000513">
    <property type="protein sequence ID" value="KKN65966.1"/>
    <property type="molecule type" value="Genomic_DNA"/>
</dbReference>
<accession>A0A0F9UXN6</accession>
<keyword evidence="1" id="KW-0472">Membrane</keyword>
<keyword evidence="1" id="KW-0812">Transmembrane</keyword>
<organism evidence="2">
    <name type="scientific">marine sediment metagenome</name>
    <dbReference type="NCBI Taxonomy" id="412755"/>
    <lineage>
        <taxon>unclassified sequences</taxon>
        <taxon>metagenomes</taxon>
        <taxon>ecological metagenomes</taxon>
    </lineage>
</organism>
<feature type="transmembrane region" description="Helical" evidence="1">
    <location>
        <begin position="30"/>
        <end position="63"/>
    </location>
</feature>
<feature type="transmembrane region" description="Helical" evidence="1">
    <location>
        <begin position="138"/>
        <end position="163"/>
    </location>
</feature>
<evidence type="ECO:0000256" key="1">
    <source>
        <dbReference type="SAM" id="Phobius"/>
    </source>
</evidence>